<organism evidence="1 3">
    <name type="scientific">Paracoccus sediminis</name>
    <dbReference type="NCBI Taxonomy" id="1214787"/>
    <lineage>
        <taxon>Bacteria</taxon>
        <taxon>Pseudomonadati</taxon>
        <taxon>Pseudomonadota</taxon>
        <taxon>Alphaproteobacteria</taxon>
        <taxon>Rhodobacterales</taxon>
        <taxon>Paracoccaceae</taxon>
        <taxon>Paracoccus</taxon>
    </lineage>
</organism>
<dbReference type="OrthoDB" id="9803231at2"/>
<dbReference type="GO" id="GO:0004803">
    <property type="term" value="F:transposase activity"/>
    <property type="evidence" value="ECO:0007669"/>
    <property type="project" value="TreeGrafter"/>
</dbReference>
<dbReference type="AlphaFoldDB" id="A0A238X3P0"/>
<dbReference type="RefSeq" id="WP_089388378.1">
    <property type="nucleotide sequence ID" value="NZ_FZNM01000007.1"/>
</dbReference>
<accession>A0A238X3P0</accession>
<dbReference type="GO" id="GO:0005829">
    <property type="term" value="C:cytosol"/>
    <property type="evidence" value="ECO:0007669"/>
    <property type="project" value="TreeGrafter"/>
</dbReference>
<sequence>MLVERITRFTAVMRNEDRHSEPDMEVLIAELAPLPAEARQSRTFDGGTEFSTWRRLEDRIGAAGWLCNPQAAWRKETVESTDGRLMKHLPHSTEPTAFKSVRKVASPEHHFHALQVVLSEHPGDIRKQPDSPQKQIA</sequence>
<dbReference type="EMBL" id="FZNM01000007">
    <property type="protein sequence ID" value="SNR53547.1"/>
    <property type="molecule type" value="Genomic_DNA"/>
</dbReference>
<evidence type="ECO:0000313" key="4">
    <source>
        <dbReference type="Proteomes" id="UP000292859"/>
    </source>
</evidence>
<reference evidence="1" key="1">
    <citation type="submission" date="2017-06" db="EMBL/GenBank/DDBJ databases">
        <authorList>
            <person name="Kim H.J."/>
            <person name="Triplett B.A."/>
        </authorList>
    </citation>
    <scope>NUCLEOTIDE SEQUENCE [LARGE SCALE GENOMIC DNA]</scope>
    <source>
        <strain evidence="1">DSM 26170</strain>
    </source>
</reference>
<dbReference type="Proteomes" id="UP000198409">
    <property type="component" value="Unassembled WGS sequence"/>
</dbReference>
<dbReference type="PANTHER" id="PTHR10948:SF23">
    <property type="entry name" value="TRANSPOSASE INSI FOR INSERTION SEQUENCE ELEMENT IS30A-RELATED"/>
    <property type="match status" value="1"/>
</dbReference>
<dbReference type="GO" id="GO:0032196">
    <property type="term" value="P:transposition"/>
    <property type="evidence" value="ECO:0007669"/>
    <property type="project" value="TreeGrafter"/>
</dbReference>
<keyword evidence="4" id="KW-1185">Reference proteome</keyword>
<evidence type="ECO:0000313" key="1">
    <source>
        <dbReference type="EMBL" id="SNR53547.1"/>
    </source>
</evidence>
<dbReference type="InterPro" id="IPR051917">
    <property type="entry name" value="Transposase-Integrase"/>
</dbReference>
<evidence type="ECO:0000313" key="3">
    <source>
        <dbReference type="Proteomes" id="UP000198409"/>
    </source>
</evidence>
<reference evidence="3" key="2">
    <citation type="submission" date="2017-06" db="EMBL/GenBank/DDBJ databases">
        <authorList>
            <person name="Varghese N."/>
            <person name="Submissions S."/>
        </authorList>
    </citation>
    <scope>NUCLEOTIDE SEQUENCE [LARGE SCALE GENOMIC DNA]</scope>
    <source>
        <strain evidence="3">DSM 26170</strain>
    </source>
</reference>
<gene>
    <name evidence="2" type="ORF">EYF88_11720</name>
    <name evidence="1" type="ORF">SAMN06265378_107153</name>
</gene>
<evidence type="ECO:0000313" key="2">
    <source>
        <dbReference type="EMBL" id="TBN49246.1"/>
    </source>
</evidence>
<dbReference type="PANTHER" id="PTHR10948">
    <property type="entry name" value="TRANSPOSASE"/>
    <property type="match status" value="1"/>
</dbReference>
<reference evidence="2 4" key="3">
    <citation type="submission" date="2019-02" db="EMBL/GenBank/DDBJ databases">
        <authorList>
            <person name="Zhang G."/>
        </authorList>
    </citation>
    <scope>NUCLEOTIDE SEQUENCE [LARGE SCALE GENOMIC DNA]</scope>
    <source>
        <strain evidence="2 4">CMB17</strain>
    </source>
</reference>
<name>A0A238X3P0_9RHOB</name>
<dbReference type="EMBL" id="SIRL01000008">
    <property type="protein sequence ID" value="TBN49246.1"/>
    <property type="molecule type" value="Genomic_DNA"/>
</dbReference>
<protein>
    <submittedName>
        <fullName evidence="2">IS30 family transposase</fullName>
    </submittedName>
</protein>
<dbReference type="Proteomes" id="UP000292859">
    <property type="component" value="Unassembled WGS sequence"/>
</dbReference>
<proteinExistence type="predicted"/>